<dbReference type="Gene3D" id="1.10.10.10">
    <property type="entry name" value="Winged helix-like DNA-binding domain superfamily/Winged helix DNA-binding domain"/>
    <property type="match status" value="1"/>
</dbReference>
<dbReference type="Proteomes" id="UP000663842">
    <property type="component" value="Unassembled WGS sequence"/>
</dbReference>
<proteinExistence type="inferred from homology"/>
<comment type="similarity">
    <text evidence="1 3">Belongs to the ETS family.</text>
</comment>
<dbReference type="SMART" id="SM00413">
    <property type="entry name" value="ETS"/>
    <property type="match status" value="1"/>
</dbReference>
<feature type="domain" description="ETS" evidence="4">
    <location>
        <begin position="141"/>
        <end position="224"/>
    </location>
</feature>
<comment type="subcellular location">
    <subcellularLocation>
        <location evidence="3">Nucleus</location>
    </subcellularLocation>
</comment>
<dbReference type="GO" id="GO:0043565">
    <property type="term" value="F:sequence-specific DNA binding"/>
    <property type="evidence" value="ECO:0007669"/>
    <property type="project" value="InterPro"/>
</dbReference>
<dbReference type="GO" id="GO:0000981">
    <property type="term" value="F:DNA-binding transcription factor activity, RNA polymerase II-specific"/>
    <property type="evidence" value="ECO:0007669"/>
    <property type="project" value="TreeGrafter"/>
</dbReference>
<dbReference type="InterPro" id="IPR036390">
    <property type="entry name" value="WH_DNA-bd_sf"/>
</dbReference>
<dbReference type="Pfam" id="PF00178">
    <property type="entry name" value="Ets"/>
    <property type="match status" value="1"/>
</dbReference>
<reference evidence="6" key="1">
    <citation type="submission" date="2021-02" db="EMBL/GenBank/DDBJ databases">
        <authorList>
            <person name="Nowell W R."/>
        </authorList>
    </citation>
    <scope>NUCLEOTIDE SEQUENCE</scope>
</reference>
<dbReference type="GO" id="GO:0030154">
    <property type="term" value="P:cell differentiation"/>
    <property type="evidence" value="ECO:0007669"/>
    <property type="project" value="TreeGrafter"/>
</dbReference>
<dbReference type="InterPro" id="IPR036388">
    <property type="entry name" value="WH-like_DNA-bd_sf"/>
</dbReference>
<accession>A0A819NB36</accession>
<dbReference type="EMBL" id="CAJOBF010001901">
    <property type="protein sequence ID" value="CAF3993709.1"/>
    <property type="molecule type" value="Genomic_DNA"/>
</dbReference>
<dbReference type="EMBL" id="CAJNRG010006722">
    <property type="protein sequence ID" value="CAF2088398.1"/>
    <property type="molecule type" value="Genomic_DNA"/>
</dbReference>
<dbReference type="SUPFAM" id="SSF46785">
    <property type="entry name" value="Winged helix' DNA-binding domain"/>
    <property type="match status" value="1"/>
</dbReference>
<evidence type="ECO:0000256" key="2">
    <source>
        <dbReference type="ARBA" id="ARBA00023125"/>
    </source>
</evidence>
<gene>
    <name evidence="6" type="ORF">UXM345_LOCUS15758</name>
    <name evidence="5" type="ORF">XDN619_LOCUS16103</name>
</gene>
<protein>
    <recommendedName>
        <fullName evidence="4">ETS domain-containing protein</fullName>
    </recommendedName>
</protein>
<keyword evidence="2 3" id="KW-0238">DNA-binding</keyword>
<evidence type="ECO:0000256" key="1">
    <source>
        <dbReference type="ARBA" id="ARBA00005562"/>
    </source>
</evidence>
<dbReference type="Proteomes" id="UP000663887">
    <property type="component" value="Unassembled WGS sequence"/>
</dbReference>
<dbReference type="GO" id="GO:0005634">
    <property type="term" value="C:nucleus"/>
    <property type="evidence" value="ECO:0007669"/>
    <property type="project" value="UniProtKB-SubCell"/>
</dbReference>
<evidence type="ECO:0000259" key="4">
    <source>
        <dbReference type="PROSITE" id="PS50061"/>
    </source>
</evidence>
<comment type="caution">
    <text evidence="6">The sequence shown here is derived from an EMBL/GenBank/DDBJ whole genome shotgun (WGS) entry which is preliminary data.</text>
</comment>
<evidence type="ECO:0000256" key="3">
    <source>
        <dbReference type="RuleBase" id="RU004019"/>
    </source>
</evidence>
<dbReference type="PRINTS" id="PR00454">
    <property type="entry name" value="ETSDOMAIN"/>
</dbReference>
<dbReference type="AlphaFoldDB" id="A0A819NB36"/>
<dbReference type="InterPro" id="IPR000418">
    <property type="entry name" value="Ets_dom"/>
</dbReference>
<evidence type="ECO:0000313" key="6">
    <source>
        <dbReference type="EMBL" id="CAF3993709.1"/>
    </source>
</evidence>
<keyword evidence="3" id="KW-0539">Nucleus</keyword>
<name>A0A819NB36_9BILA</name>
<sequence length="226" mass="26335">MCDDQESPIHSPFVVDSLEALFEFIDSIDLNELNFDESDEKEINKVYKYLLSIDMHPSEQPPAVSDSATNLQELMCNQQSPPMCNQQSPPICNQQSPPMCNQQSPPMCRRVENMNENDPAAYFDRNYFLINDTAASKIRPPKLCEFLLLILSNPIYHSYASWTNEDSGVFKIHEPEKLASLWRRVKVRQTSGLMDYETFSRSIRYYYKSGLMLQTHKRHTYRFAKK</sequence>
<dbReference type="PANTHER" id="PTHR11849">
    <property type="entry name" value="ETS"/>
    <property type="match status" value="1"/>
</dbReference>
<evidence type="ECO:0000313" key="5">
    <source>
        <dbReference type="EMBL" id="CAF2088398.1"/>
    </source>
</evidence>
<organism evidence="6 7">
    <name type="scientific">Rotaria magnacalcarata</name>
    <dbReference type="NCBI Taxonomy" id="392030"/>
    <lineage>
        <taxon>Eukaryota</taxon>
        <taxon>Metazoa</taxon>
        <taxon>Spiralia</taxon>
        <taxon>Gnathifera</taxon>
        <taxon>Rotifera</taxon>
        <taxon>Eurotatoria</taxon>
        <taxon>Bdelloidea</taxon>
        <taxon>Philodinida</taxon>
        <taxon>Philodinidae</taxon>
        <taxon>Rotaria</taxon>
    </lineage>
</organism>
<dbReference type="PROSITE" id="PS50061">
    <property type="entry name" value="ETS_DOMAIN_3"/>
    <property type="match status" value="1"/>
</dbReference>
<evidence type="ECO:0000313" key="7">
    <source>
        <dbReference type="Proteomes" id="UP000663842"/>
    </source>
</evidence>
<dbReference type="InterPro" id="IPR046328">
    <property type="entry name" value="ETS_fam"/>
</dbReference>